<evidence type="ECO:0000313" key="1">
    <source>
        <dbReference type="EMBL" id="GIG11802.1"/>
    </source>
</evidence>
<gene>
    <name evidence="1" type="ORF">Cme02nite_01340</name>
</gene>
<sequence>MRMAYLAAFDVAQGAFGQSGPDRQFVLGQAGRPAASAQPLAELFTVHVAVAVQELV</sequence>
<organism evidence="1 2">
    <name type="scientific">Catellatospora methionotrophica</name>
    <dbReference type="NCBI Taxonomy" id="121620"/>
    <lineage>
        <taxon>Bacteria</taxon>
        <taxon>Bacillati</taxon>
        <taxon>Actinomycetota</taxon>
        <taxon>Actinomycetes</taxon>
        <taxon>Micromonosporales</taxon>
        <taxon>Micromonosporaceae</taxon>
        <taxon>Catellatospora</taxon>
    </lineage>
</organism>
<reference evidence="1" key="1">
    <citation type="submission" date="2021-01" db="EMBL/GenBank/DDBJ databases">
        <title>Whole genome shotgun sequence of Catellatospora methionotrophica NBRC 14553.</title>
        <authorList>
            <person name="Komaki H."/>
            <person name="Tamura T."/>
        </authorList>
    </citation>
    <scope>NUCLEOTIDE SEQUENCE</scope>
    <source>
        <strain evidence="1">NBRC 14553</strain>
    </source>
</reference>
<protein>
    <submittedName>
        <fullName evidence="1">Uncharacterized protein</fullName>
    </submittedName>
</protein>
<name>A0A8J3KZH2_9ACTN</name>
<accession>A0A8J3KZH2</accession>
<evidence type="ECO:0000313" key="2">
    <source>
        <dbReference type="Proteomes" id="UP000660339"/>
    </source>
</evidence>
<proteinExistence type="predicted"/>
<dbReference type="Proteomes" id="UP000660339">
    <property type="component" value="Unassembled WGS sequence"/>
</dbReference>
<dbReference type="EMBL" id="BONJ01000001">
    <property type="protein sequence ID" value="GIG11802.1"/>
    <property type="molecule type" value="Genomic_DNA"/>
</dbReference>
<dbReference type="AlphaFoldDB" id="A0A8J3KZH2"/>
<keyword evidence="2" id="KW-1185">Reference proteome</keyword>
<comment type="caution">
    <text evidence="1">The sequence shown here is derived from an EMBL/GenBank/DDBJ whole genome shotgun (WGS) entry which is preliminary data.</text>
</comment>